<dbReference type="AlphaFoldDB" id="A0A0E9UTM3"/>
<reference evidence="1" key="1">
    <citation type="submission" date="2014-11" db="EMBL/GenBank/DDBJ databases">
        <authorList>
            <person name="Amaro Gonzalez C."/>
        </authorList>
    </citation>
    <scope>NUCLEOTIDE SEQUENCE</scope>
</reference>
<accession>A0A0E9UTM3</accession>
<reference evidence="1" key="2">
    <citation type="journal article" date="2015" name="Fish Shellfish Immunol.">
        <title>Early steps in the European eel (Anguilla anguilla)-Vibrio vulnificus interaction in the gills: Role of the RtxA13 toxin.</title>
        <authorList>
            <person name="Callol A."/>
            <person name="Pajuelo D."/>
            <person name="Ebbesson L."/>
            <person name="Teles M."/>
            <person name="MacKenzie S."/>
            <person name="Amaro C."/>
        </authorList>
    </citation>
    <scope>NUCLEOTIDE SEQUENCE</scope>
</reference>
<evidence type="ECO:0000313" key="1">
    <source>
        <dbReference type="EMBL" id="JAH68555.1"/>
    </source>
</evidence>
<proteinExistence type="predicted"/>
<dbReference type="EMBL" id="GBXM01040022">
    <property type="protein sequence ID" value="JAH68555.1"/>
    <property type="molecule type" value="Transcribed_RNA"/>
</dbReference>
<organism evidence="1">
    <name type="scientific">Anguilla anguilla</name>
    <name type="common">European freshwater eel</name>
    <name type="synonym">Muraena anguilla</name>
    <dbReference type="NCBI Taxonomy" id="7936"/>
    <lineage>
        <taxon>Eukaryota</taxon>
        <taxon>Metazoa</taxon>
        <taxon>Chordata</taxon>
        <taxon>Craniata</taxon>
        <taxon>Vertebrata</taxon>
        <taxon>Euteleostomi</taxon>
        <taxon>Actinopterygii</taxon>
        <taxon>Neopterygii</taxon>
        <taxon>Teleostei</taxon>
        <taxon>Anguilliformes</taxon>
        <taxon>Anguillidae</taxon>
        <taxon>Anguilla</taxon>
    </lineage>
</organism>
<sequence>MTNRLNQLCLSSSRGRSMVTWLLTNILYSLSSGMDPIPYIAILELPFCSRRGLISIFSTDLLRPK</sequence>
<protein>
    <submittedName>
        <fullName evidence="1">Uncharacterized protein</fullName>
    </submittedName>
</protein>
<name>A0A0E9UTM3_ANGAN</name>